<dbReference type="PRINTS" id="PR00092">
    <property type="entry name" value="TYROSINASE"/>
</dbReference>
<dbReference type="Pfam" id="PF00264">
    <property type="entry name" value="Tyrosinase"/>
    <property type="match status" value="1"/>
</dbReference>
<dbReference type="SUPFAM" id="SSF48056">
    <property type="entry name" value="Di-copper centre-containing domain"/>
    <property type="match status" value="1"/>
</dbReference>
<evidence type="ECO:0000259" key="3">
    <source>
        <dbReference type="PROSITE" id="PS00498"/>
    </source>
</evidence>
<feature type="non-terminal residue" evidence="4">
    <location>
        <position position="1"/>
    </location>
</feature>
<evidence type="ECO:0000313" key="4">
    <source>
        <dbReference type="EMBL" id="KAF2685227.1"/>
    </source>
</evidence>
<organism evidence="4 5">
    <name type="scientific">Lentithecium fluviatile CBS 122367</name>
    <dbReference type="NCBI Taxonomy" id="1168545"/>
    <lineage>
        <taxon>Eukaryota</taxon>
        <taxon>Fungi</taxon>
        <taxon>Dikarya</taxon>
        <taxon>Ascomycota</taxon>
        <taxon>Pezizomycotina</taxon>
        <taxon>Dothideomycetes</taxon>
        <taxon>Pleosporomycetidae</taxon>
        <taxon>Pleosporales</taxon>
        <taxon>Massarineae</taxon>
        <taxon>Lentitheciaceae</taxon>
        <taxon>Lentithecium</taxon>
    </lineage>
</organism>
<dbReference type="InterPro" id="IPR002227">
    <property type="entry name" value="Tyrosinase_Cu-bd"/>
</dbReference>
<feature type="domain" description="Tyrosinase copper-binding" evidence="3">
    <location>
        <begin position="210"/>
        <end position="221"/>
    </location>
</feature>
<dbReference type="PANTHER" id="PTHR11474:SF116">
    <property type="entry name" value="TYROSINASE"/>
    <property type="match status" value="1"/>
</dbReference>
<evidence type="ECO:0000256" key="1">
    <source>
        <dbReference type="ARBA" id="ARBA00022723"/>
    </source>
</evidence>
<dbReference type="InterPro" id="IPR050316">
    <property type="entry name" value="Tyrosinase/Hemocyanin"/>
</dbReference>
<dbReference type="EMBL" id="MU005579">
    <property type="protein sequence ID" value="KAF2685227.1"/>
    <property type="molecule type" value="Genomic_DNA"/>
</dbReference>
<feature type="non-terminal residue" evidence="4">
    <location>
        <position position="282"/>
    </location>
</feature>
<dbReference type="OrthoDB" id="6132182at2759"/>
<evidence type="ECO:0000313" key="5">
    <source>
        <dbReference type="Proteomes" id="UP000799291"/>
    </source>
</evidence>
<feature type="domain" description="Tyrosinase copper-binding" evidence="2">
    <location>
        <begin position="61"/>
        <end position="78"/>
    </location>
</feature>
<dbReference type="PROSITE" id="PS00497">
    <property type="entry name" value="TYROSINASE_1"/>
    <property type="match status" value="1"/>
</dbReference>
<name>A0A6G1J3Y1_9PLEO</name>
<dbReference type="InterPro" id="IPR008922">
    <property type="entry name" value="Di-copper_centre_dom_sf"/>
</dbReference>
<keyword evidence="1" id="KW-0479">Metal-binding</keyword>
<dbReference type="Gene3D" id="1.10.1280.10">
    <property type="entry name" value="Di-copper center containing domain from catechol oxidase"/>
    <property type="match status" value="1"/>
</dbReference>
<dbReference type="GO" id="GO:0016491">
    <property type="term" value="F:oxidoreductase activity"/>
    <property type="evidence" value="ECO:0007669"/>
    <property type="project" value="InterPro"/>
</dbReference>
<proteinExistence type="predicted"/>
<dbReference type="GO" id="GO:0046872">
    <property type="term" value="F:metal ion binding"/>
    <property type="evidence" value="ECO:0007669"/>
    <property type="project" value="UniProtKB-KW"/>
</dbReference>
<reference evidence="4" key="1">
    <citation type="journal article" date="2020" name="Stud. Mycol.">
        <title>101 Dothideomycetes genomes: a test case for predicting lifestyles and emergence of pathogens.</title>
        <authorList>
            <person name="Haridas S."/>
            <person name="Albert R."/>
            <person name="Binder M."/>
            <person name="Bloem J."/>
            <person name="Labutti K."/>
            <person name="Salamov A."/>
            <person name="Andreopoulos B."/>
            <person name="Baker S."/>
            <person name="Barry K."/>
            <person name="Bills G."/>
            <person name="Bluhm B."/>
            <person name="Cannon C."/>
            <person name="Castanera R."/>
            <person name="Culley D."/>
            <person name="Daum C."/>
            <person name="Ezra D."/>
            <person name="Gonzalez J."/>
            <person name="Henrissat B."/>
            <person name="Kuo A."/>
            <person name="Liang C."/>
            <person name="Lipzen A."/>
            <person name="Lutzoni F."/>
            <person name="Magnuson J."/>
            <person name="Mondo S."/>
            <person name="Nolan M."/>
            <person name="Ohm R."/>
            <person name="Pangilinan J."/>
            <person name="Park H.-J."/>
            <person name="Ramirez L."/>
            <person name="Alfaro M."/>
            <person name="Sun H."/>
            <person name="Tritt A."/>
            <person name="Yoshinaga Y."/>
            <person name="Zwiers L.-H."/>
            <person name="Turgeon B."/>
            <person name="Goodwin S."/>
            <person name="Spatafora J."/>
            <person name="Crous P."/>
            <person name="Grigoriev I."/>
        </authorList>
    </citation>
    <scope>NUCLEOTIDE SEQUENCE</scope>
    <source>
        <strain evidence="4">CBS 122367</strain>
    </source>
</reference>
<dbReference type="Proteomes" id="UP000799291">
    <property type="component" value="Unassembled WGS sequence"/>
</dbReference>
<dbReference type="AlphaFoldDB" id="A0A6G1J3Y1"/>
<protein>
    <submittedName>
        <fullName evidence="4">Di-copper centre-containing protein</fullName>
    </submittedName>
</protein>
<sequence>AECANPRIRREWDSYSNDDKQAFISAIRCLQNRGSSGKYPGAKTKYDDLVALHQKLTPNVHGNAKFLLWHRYFVWTFEQLLRSECGFNRDLPWWDETKWSGRFSQSSVFSSQWFGALANVNGGCVPNGQFASVPVNIGPGTSTNTPHCLQRKGDAALTKNTDKNWVNACHNTAVYPTYKDMAACSEGGAHAYGHNGIGGVMGDVYASPADPVFWLHHLFIDHNFRIWQNADSARINSVNGQDRFGATITMNTMVYMEGIRPDVAVRDILNTKSTTLCYRYDY</sequence>
<dbReference type="PANTHER" id="PTHR11474">
    <property type="entry name" value="TYROSINASE FAMILY MEMBER"/>
    <property type="match status" value="1"/>
</dbReference>
<dbReference type="PROSITE" id="PS00498">
    <property type="entry name" value="TYROSINASE_2"/>
    <property type="match status" value="1"/>
</dbReference>
<accession>A0A6G1J3Y1</accession>
<gene>
    <name evidence="4" type="ORF">K458DRAFT_240930</name>
</gene>
<evidence type="ECO:0000259" key="2">
    <source>
        <dbReference type="PROSITE" id="PS00497"/>
    </source>
</evidence>
<keyword evidence="5" id="KW-1185">Reference proteome</keyword>